<accession>A0A2U3EM48</accession>
<feature type="compositionally biased region" description="Low complexity" evidence="6">
    <location>
        <begin position="282"/>
        <end position="307"/>
    </location>
</feature>
<feature type="compositionally biased region" description="Pro residues" evidence="6">
    <location>
        <begin position="160"/>
        <end position="172"/>
    </location>
</feature>
<dbReference type="Pfam" id="PF00501">
    <property type="entry name" value="AMP-binding"/>
    <property type="match status" value="1"/>
</dbReference>
<dbReference type="GO" id="GO:0005783">
    <property type="term" value="C:endoplasmic reticulum"/>
    <property type="evidence" value="ECO:0007669"/>
    <property type="project" value="TreeGrafter"/>
</dbReference>
<comment type="caution">
    <text evidence="9">The sequence shown here is derived from an EMBL/GenBank/DDBJ whole genome shotgun (WGS) entry which is preliminary data.</text>
</comment>
<name>A0A2U3EM48_PURLI</name>
<dbReference type="PANTHER" id="PTHR43272:SF83">
    <property type="entry name" value="ACYL-COA SYNTHETASE LONG-CHAIN, ISOFORM J"/>
    <property type="match status" value="1"/>
</dbReference>
<dbReference type="GO" id="GO:0005886">
    <property type="term" value="C:plasma membrane"/>
    <property type="evidence" value="ECO:0007669"/>
    <property type="project" value="TreeGrafter"/>
</dbReference>
<evidence type="ECO:0000256" key="6">
    <source>
        <dbReference type="SAM" id="MobiDB-lite"/>
    </source>
</evidence>
<keyword evidence="11" id="KW-1185">Reference proteome</keyword>
<comment type="similarity">
    <text evidence="1">Belongs to the ATP-dependent AMP-binding enzyme family.</text>
</comment>
<reference evidence="9" key="1">
    <citation type="submission" date="2015-05" db="EMBL/GenBank/DDBJ databases">
        <authorList>
            <person name="Wang D.B."/>
            <person name="Wang M."/>
        </authorList>
    </citation>
    <scope>NUCLEOTIDE SEQUENCE</scope>
    <source>
        <strain evidence="9">36-1</strain>
    </source>
</reference>
<sequence>MMALIAVPLAGERPRRSVVRRAARAAKVPAPTRLARGVTHMAGGTHVAVCWEATAASTTGRAGKKRPECRNIAIIHLPRPSARPPSSTRGTSTISTRLGRCSSVPRRRFFCASGEAPGSAKWAGGVGPWLAAPAQQVPARWRPPPNGKAVGEREPGGAAPSPPATAPNPPTPRTAQQPGGQGLVARTPQLCLARRQSPRGGARTHRGKTPRQGRGPQNPASPAAAATKQQPAAAPASSGQLASRPPRLRHHHSPLVVPPAQPPLTSLQHRRPRRRLSSDCAPLLLSPPLSSSRRPRSSSSSSSSSPPHRQRVLSPPPPSPVMDFTSGIMPLTQVHKPPFTVEAPGYEKVPGETIPRRHPRAKNGLLNRPADDVATVFDLIRRSARVYPNHNAVGSRKLIKLHRETKKVKKNVDGEVQEVDKEWQFFELSPFSFLTYKDYEARVLQLGSGLRKIGLTSENKLHIFAATSVQWISISHGCASQSISIVTAYDTLGESGVAHSLVQSKASAMFVDPQLLKTAAGPISQSEVKTVIINDQSNFAEGGEIESFKAANPGLTVYTYEEVRKLGEENPVEPVPAKPEDLYCVMYTSGSTGPPKGACITHEALVAGITGLLTCVDECVSDKEVVLAYLPLAHIFEMALENLVLFIGGTLGYGNPRTLSDVSVKNCAGDMRELRPTVMVGVPQVWETVRKGVMAKLGSSSPLIRSLFWGAFSYKGFMSRNRLPLASIFDGIVFSKVRELTGGRLRFTMNGASGIADGTKHFLSLVLAPMLTGYGLTETCANGALGCPLEYSPNAIGPIPAAIDVKLVSIDDLGYSTDAKVPQGEILLKGLPIMREYYDNPEETAKALTPDGWFRTGDIGEFDADGHLRVIDRVKNLVKMQGGEYIALEKVESVYRGAQTVTNVMVHADAEHSRPIAIIMANEKILAEKASELGVDEHSMHSDPKVRAAVLKDLQATGRRAGLTGMEIVAGVVVTDEEWTPPSGLVTATQKLNRKVIREKFKKDIDACLKNVP</sequence>
<keyword evidence="4" id="KW-0067">ATP-binding</keyword>
<gene>
    <name evidence="9" type="ORF">PCL_06221</name>
    <name evidence="8" type="ORF">Purlil1_4130</name>
</gene>
<evidence type="ECO:0000313" key="10">
    <source>
        <dbReference type="Proteomes" id="UP000245956"/>
    </source>
</evidence>
<keyword evidence="3" id="KW-0547">Nucleotide-binding</keyword>
<dbReference type="InterPro" id="IPR000873">
    <property type="entry name" value="AMP-dep_synth/lig_dom"/>
</dbReference>
<feature type="domain" description="AMP-dependent synthetase/ligase" evidence="7">
    <location>
        <begin position="433"/>
        <end position="838"/>
    </location>
</feature>
<feature type="region of interest" description="Disordered" evidence="6">
    <location>
        <begin position="78"/>
        <end position="99"/>
    </location>
</feature>
<feature type="region of interest" description="Disordered" evidence="6">
    <location>
        <begin position="135"/>
        <end position="182"/>
    </location>
</feature>
<evidence type="ECO:0000256" key="4">
    <source>
        <dbReference type="ARBA" id="ARBA00022840"/>
    </source>
</evidence>
<organism evidence="9 10">
    <name type="scientific">Purpureocillium lilacinum</name>
    <name type="common">Paecilomyces lilacinus</name>
    <dbReference type="NCBI Taxonomy" id="33203"/>
    <lineage>
        <taxon>Eukaryota</taxon>
        <taxon>Fungi</taxon>
        <taxon>Dikarya</taxon>
        <taxon>Ascomycota</taxon>
        <taxon>Pezizomycotina</taxon>
        <taxon>Sordariomycetes</taxon>
        <taxon>Hypocreomycetidae</taxon>
        <taxon>Hypocreales</taxon>
        <taxon>Ophiocordycipitaceae</taxon>
        <taxon>Purpureocillium</taxon>
    </lineage>
</organism>
<dbReference type="PROSITE" id="PS00455">
    <property type="entry name" value="AMP_BINDING"/>
    <property type="match status" value="1"/>
</dbReference>
<evidence type="ECO:0000256" key="2">
    <source>
        <dbReference type="ARBA" id="ARBA00022598"/>
    </source>
</evidence>
<evidence type="ECO:0000256" key="3">
    <source>
        <dbReference type="ARBA" id="ARBA00022741"/>
    </source>
</evidence>
<feature type="region of interest" description="Disordered" evidence="6">
    <location>
        <begin position="194"/>
        <end position="326"/>
    </location>
</feature>
<proteinExistence type="inferred from homology"/>
<dbReference type="Proteomes" id="UP001287286">
    <property type="component" value="Unassembled WGS sequence"/>
</dbReference>
<comment type="catalytic activity">
    <reaction evidence="5">
        <text>a long-chain fatty acid + ATP + CoA = a long-chain fatty acyl-CoA + AMP + diphosphate</text>
        <dbReference type="Rhea" id="RHEA:15421"/>
        <dbReference type="ChEBI" id="CHEBI:30616"/>
        <dbReference type="ChEBI" id="CHEBI:33019"/>
        <dbReference type="ChEBI" id="CHEBI:57287"/>
        <dbReference type="ChEBI" id="CHEBI:57560"/>
        <dbReference type="ChEBI" id="CHEBI:83139"/>
        <dbReference type="ChEBI" id="CHEBI:456215"/>
        <dbReference type="EC" id="6.2.1.3"/>
    </reaction>
</comment>
<dbReference type="EMBL" id="JAWRVI010000011">
    <property type="protein sequence ID" value="KAK4091700.1"/>
    <property type="molecule type" value="Genomic_DNA"/>
</dbReference>
<dbReference type="AlphaFoldDB" id="A0A2U3EM48"/>
<dbReference type="Gene3D" id="3.40.50.12780">
    <property type="entry name" value="N-terminal domain of ligase-like"/>
    <property type="match status" value="1"/>
</dbReference>
<evidence type="ECO:0000313" key="9">
    <source>
        <dbReference type="EMBL" id="PWI75563.1"/>
    </source>
</evidence>
<dbReference type="GO" id="GO:0005524">
    <property type="term" value="F:ATP binding"/>
    <property type="evidence" value="ECO:0007669"/>
    <property type="project" value="UniProtKB-KW"/>
</dbReference>
<evidence type="ECO:0000313" key="11">
    <source>
        <dbReference type="Proteomes" id="UP001287286"/>
    </source>
</evidence>
<dbReference type="InterPro" id="IPR042099">
    <property type="entry name" value="ANL_N_sf"/>
</dbReference>
<evidence type="ECO:0000256" key="5">
    <source>
        <dbReference type="ARBA" id="ARBA00036813"/>
    </source>
</evidence>
<dbReference type="GO" id="GO:0005811">
    <property type="term" value="C:lipid droplet"/>
    <property type="evidence" value="ECO:0007669"/>
    <property type="project" value="TreeGrafter"/>
</dbReference>
<dbReference type="GO" id="GO:0004467">
    <property type="term" value="F:long-chain fatty acid-CoA ligase activity"/>
    <property type="evidence" value="ECO:0007669"/>
    <property type="project" value="UniProtKB-EC"/>
</dbReference>
<feature type="compositionally biased region" description="Low complexity" evidence="6">
    <location>
        <begin position="78"/>
        <end position="97"/>
    </location>
</feature>
<feature type="compositionally biased region" description="Low complexity" evidence="6">
    <location>
        <begin position="216"/>
        <end position="243"/>
    </location>
</feature>
<reference evidence="8 11" key="4">
    <citation type="journal article" date="2024" name="Microbiol. Resour. Announc.">
        <title>Genome annotations for the ascomycete fungi Trichoderma harzianum, Trichoderma aggressivum, and Purpureocillium lilacinum.</title>
        <authorList>
            <person name="Beijen E.P.W."/>
            <person name="Ohm R.A."/>
        </authorList>
    </citation>
    <scope>NUCLEOTIDE SEQUENCE [LARGE SCALE GENOMIC DNA]</scope>
    <source>
        <strain evidence="8 11">CBS 150709</strain>
    </source>
</reference>
<dbReference type="PANTHER" id="PTHR43272">
    <property type="entry name" value="LONG-CHAIN-FATTY-ACID--COA LIGASE"/>
    <property type="match status" value="1"/>
</dbReference>
<reference evidence="9 10" key="2">
    <citation type="journal article" date="2016" name="Front. Microbiol.">
        <title>Genome and transcriptome sequences reveal the specific parasitism of the nematophagous Purpureocillium lilacinum 36-1.</title>
        <authorList>
            <person name="Xie J."/>
            <person name="Li S."/>
            <person name="Mo C."/>
            <person name="Xiao X."/>
            <person name="Peng D."/>
            <person name="Wang G."/>
            <person name="Xiao Y."/>
        </authorList>
    </citation>
    <scope>NUCLEOTIDE SEQUENCE [LARGE SCALE GENOMIC DNA]</scope>
    <source>
        <strain evidence="9 10">36-1</strain>
    </source>
</reference>
<feature type="region of interest" description="Disordered" evidence="6">
    <location>
        <begin position="341"/>
        <end position="366"/>
    </location>
</feature>
<reference evidence="8" key="3">
    <citation type="submission" date="2023-11" db="EMBL/GenBank/DDBJ databases">
        <authorList>
            <person name="Beijen E."/>
            <person name="Ohm R.A."/>
        </authorList>
    </citation>
    <scope>NUCLEOTIDE SEQUENCE</scope>
    <source>
        <strain evidence="8">CBS 150709</strain>
    </source>
</reference>
<dbReference type="InterPro" id="IPR020845">
    <property type="entry name" value="AMP-binding_CS"/>
</dbReference>
<dbReference type="SUPFAM" id="SSF56801">
    <property type="entry name" value="Acetyl-CoA synthetase-like"/>
    <property type="match status" value="1"/>
</dbReference>
<protein>
    <submittedName>
        <fullName evidence="9">Long-chain acyl-CoA synthetases &amp; Acyl-protein synthetase</fullName>
    </submittedName>
</protein>
<dbReference type="GO" id="GO:0035336">
    <property type="term" value="P:long-chain fatty-acyl-CoA metabolic process"/>
    <property type="evidence" value="ECO:0007669"/>
    <property type="project" value="TreeGrafter"/>
</dbReference>
<feature type="compositionally biased region" description="Basic residues" evidence="6">
    <location>
        <begin position="202"/>
        <end position="211"/>
    </location>
</feature>
<evidence type="ECO:0000256" key="1">
    <source>
        <dbReference type="ARBA" id="ARBA00006432"/>
    </source>
</evidence>
<evidence type="ECO:0000313" key="8">
    <source>
        <dbReference type="EMBL" id="KAK4091700.1"/>
    </source>
</evidence>
<dbReference type="Proteomes" id="UP000245956">
    <property type="component" value="Unassembled WGS sequence"/>
</dbReference>
<evidence type="ECO:0000259" key="7">
    <source>
        <dbReference type="Pfam" id="PF00501"/>
    </source>
</evidence>
<keyword evidence="2" id="KW-0436">Ligase</keyword>
<dbReference type="EMBL" id="LCWV01000002">
    <property type="protein sequence ID" value="PWI75563.1"/>
    <property type="molecule type" value="Genomic_DNA"/>
</dbReference>